<feature type="binding site" evidence="5">
    <location>
        <position position="168"/>
    </location>
    <ligand>
        <name>dimethylallyl phosphate</name>
        <dbReference type="ChEBI" id="CHEBI:88052"/>
    </ligand>
</feature>
<dbReference type="SUPFAM" id="SSF52507">
    <property type="entry name" value="Homo-oligomeric flavin-containing Cys decarboxylases, HFCD"/>
    <property type="match status" value="1"/>
</dbReference>
<dbReference type="EC" id="2.5.1.129" evidence="5"/>
<dbReference type="GO" id="GO:0106141">
    <property type="term" value="F:flavin prenyltransferase activity"/>
    <property type="evidence" value="ECO:0007669"/>
    <property type="project" value="UniProtKB-EC"/>
</dbReference>
<dbReference type="RefSeq" id="WP_121586298.1">
    <property type="nucleotide sequence ID" value="NZ_RCHT01000004.1"/>
</dbReference>
<evidence type="ECO:0000259" key="6">
    <source>
        <dbReference type="Pfam" id="PF02441"/>
    </source>
</evidence>
<evidence type="ECO:0000313" key="8">
    <source>
        <dbReference type="Proteomes" id="UP000276301"/>
    </source>
</evidence>
<dbReference type="InterPro" id="IPR036551">
    <property type="entry name" value="Flavin_trans-like"/>
</dbReference>
<comment type="function">
    <text evidence="5">Flavin prenyltransferase that catalyzes the synthesis of the prenylated FMN cofactor (prenyl-FMN) for 4-hydroxy-3-polyprenylbenzoic acid decarboxylase UbiD. The prenyltransferase is metal-independent and links a dimethylallyl moiety from dimethylallyl monophosphate (DMAP) to the flavin N5 and C6 atoms of FMN.</text>
</comment>
<organism evidence="7 8">
    <name type="scientific">Anaerotruncus massiliensis</name>
    <name type="common">ex Liu et al. 2021</name>
    <dbReference type="NCBI Taxonomy" id="2321404"/>
    <lineage>
        <taxon>Bacteria</taxon>
        <taxon>Bacillati</taxon>
        <taxon>Bacillota</taxon>
        <taxon>Clostridia</taxon>
        <taxon>Eubacteriales</taxon>
        <taxon>Oscillospiraceae</taxon>
        <taxon>Anaerotruncus</taxon>
    </lineage>
</organism>
<evidence type="ECO:0000256" key="5">
    <source>
        <dbReference type="HAMAP-Rule" id="MF_01984"/>
    </source>
</evidence>
<feature type="binding site" evidence="5">
    <location>
        <position position="36"/>
    </location>
    <ligand>
        <name>FMN</name>
        <dbReference type="ChEBI" id="CHEBI:58210"/>
    </ligand>
</feature>
<keyword evidence="8" id="KW-1185">Reference proteome</keyword>
<dbReference type="InterPro" id="IPR003382">
    <property type="entry name" value="Flavoprotein"/>
</dbReference>
<dbReference type="InterPro" id="IPR004507">
    <property type="entry name" value="UbiX-like"/>
</dbReference>
<keyword evidence="4 5" id="KW-0808">Transferase</keyword>
<evidence type="ECO:0000256" key="4">
    <source>
        <dbReference type="ARBA" id="ARBA00022679"/>
    </source>
</evidence>
<dbReference type="EMBL" id="RCHT01000004">
    <property type="protein sequence ID" value="RLL13160.1"/>
    <property type="molecule type" value="Genomic_DNA"/>
</dbReference>
<reference evidence="7 8" key="1">
    <citation type="submission" date="2018-10" db="EMBL/GenBank/DDBJ databases">
        <title>Anaerotruncus faecis sp. nov., isolated from human feces.</title>
        <authorList>
            <person name="Wang Y.-J."/>
        </authorList>
    </citation>
    <scope>NUCLEOTIDE SEQUENCE [LARGE SCALE GENOMIC DNA]</scope>
    <source>
        <strain evidence="7 8">22A2-44</strain>
    </source>
</reference>
<feature type="binding site" evidence="5">
    <location>
        <position position="122"/>
    </location>
    <ligand>
        <name>FMN</name>
        <dbReference type="ChEBI" id="CHEBI:58210"/>
    </ligand>
</feature>
<dbReference type="Proteomes" id="UP000276301">
    <property type="component" value="Unassembled WGS sequence"/>
</dbReference>
<feature type="binding site" evidence="5">
    <location>
        <begin position="87"/>
        <end position="90"/>
    </location>
    <ligand>
        <name>FMN</name>
        <dbReference type="ChEBI" id="CHEBI:58210"/>
    </ligand>
</feature>
<feature type="binding site" evidence="5">
    <location>
        <position position="152"/>
    </location>
    <ligand>
        <name>dimethylallyl phosphate</name>
        <dbReference type="ChEBI" id="CHEBI:88052"/>
    </ligand>
</feature>
<sequence>MKLVVGISGASGVEMGARLLAILKRMEGMETHLVISDGAKTNFHEETQMDIADVEAIADYVYDDHDLGAKISSGSFCTDGMIVIPCSMKSLSNIATGNAGNLLARAADVCLKEGRKVVLVPREMPMSKIHLRNMYLAADAGCSIVPPMLTFYNDPKTLDDQVEHVIGKVLMQFGLKNEKFVPWDGTAKAPHR</sequence>
<dbReference type="Gene3D" id="3.40.50.1950">
    <property type="entry name" value="Flavin prenyltransferase-like"/>
    <property type="match status" value="1"/>
</dbReference>
<dbReference type="NCBIfam" id="NF004685">
    <property type="entry name" value="PRK06029.1"/>
    <property type="match status" value="1"/>
</dbReference>
<dbReference type="HAMAP" id="MF_01984">
    <property type="entry name" value="ubiX_pad"/>
    <property type="match status" value="1"/>
</dbReference>
<proteinExistence type="inferred from homology"/>
<comment type="caution">
    <text evidence="5">Lacks conserved residue(s) required for the propagation of feature annotation.</text>
</comment>
<evidence type="ECO:0000256" key="1">
    <source>
        <dbReference type="ARBA" id="ARBA00022602"/>
    </source>
</evidence>
<keyword evidence="3 5" id="KW-0288">FMN</keyword>
<evidence type="ECO:0000256" key="3">
    <source>
        <dbReference type="ARBA" id="ARBA00022643"/>
    </source>
</evidence>
<evidence type="ECO:0000313" key="7">
    <source>
        <dbReference type="EMBL" id="RLL13160.1"/>
    </source>
</evidence>
<feature type="binding site" evidence="5">
    <location>
        <begin position="9"/>
        <end position="11"/>
    </location>
    <ligand>
        <name>FMN</name>
        <dbReference type="ChEBI" id="CHEBI:58210"/>
    </ligand>
</feature>
<evidence type="ECO:0000256" key="2">
    <source>
        <dbReference type="ARBA" id="ARBA00022630"/>
    </source>
</evidence>
<gene>
    <name evidence="5" type="primary">ubiX</name>
    <name evidence="7" type="ORF">D4A47_04245</name>
</gene>
<dbReference type="NCBIfam" id="TIGR00421">
    <property type="entry name" value="ubiX_pad"/>
    <property type="match status" value="1"/>
</dbReference>
<comment type="catalytic activity">
    <reaction evidence="5">
        <text>dimethylallyl phosphate + FMNH2 = prenylated FMNH2 + phosphate</text>
        <dbReference type="Rhea" id="RHEA:37743"/>
        <dbReference type="ChEBI" id="CHEBI:43474"/>
        <dbReference type="ChEBI" id="CHEBI:57618"/>
        <dbReference type="ChEBI" id="CHEBI:87467"/>
        <dbReference type="ChEBI" id="CHEBI:88052"/>
        <dbReference type="EC" id="2.5.1.129"/>
    </reaction>
</comment>
<comment type="similarity">
    <text evidence="5">Belongs to the UbiX/PAD1 family.</text>
</comment>
<accession>A0A498CSS2</accession>
<feature type="domain" description="Flavoprotein" evidence="6">
    <location>
        <begin position="1"/>
        <end position="172"/>
    </location>
</feature>
<dbReference type="AlphaFoldDB" id="A0A498CSS2"/>
<protein>
    <recommendedName>
        <fullName evidence="5">Flavin prenyltransferase UbiX</fullName>
        <ecNumber evidence="5">2.5.1.129</ecNumber>
    </recommendedName>
</protein>
<name>A0A498CSS2_9FIRM</name>
<dbReference type="Pfam" id="PF02441">
    <property type="entry name" value="Flavoprotein"/>
    <property type="match status" value="1"/>
</dbReference>
<keyword evidence="2 5" id="KW-0285">Flavoprotein</keyword>
<comment type="caution">
    <text evidence="7">The sequence shown here is derived from an EMBL/GenBank/DDBJ whole genome shotgun (WGS) entry which is preliminary data.</text>
</comment>
<keyword evidence="1 5" id="KW-0637">Prenyltransferase</keyword>